<dbReference type="EMBL" id="JAFBFI010000004">
    <property type="protein sequence ID" value="MBM7691892.1"/>
    <property type="molecule type" value="Genomic_DNA"/>
</dbReference>
<organism evidence="2 3">
    <name type="scientific">Peribacillus deserti</name>
    <dbReference type="NCBI Taxonomy" id="673318"/>
    <lineage>
        <taxon>Bacteria</taxon>
        <taxon>Bacillati</taxon>
        <taxon>Bacillota</taxon>
        <taxon>Bacilli</taxon>
        <taxon>Bacillales</taxon>
        <taxon>Bacillaceae</taxon>
        <taxon>Peribacillus</taxon>
    </lineage>
</organism>
<evidence type="ECO:0000313" key="2">
    <source>
        <dbReference type="EMBL" id="MBM7691892.1"/>
    </source>
</evidence>
<comment type="caution">
    <text evidence="2">The sequence shown here is derived from an EMBL/GenBank/DDBJ whole genome shotgun (WGS) entry which is preliminary data.</text>
</comment>
<feature type="transmembrane region" description="Helical" evidence="1">
    <location>
        <begin position="101"/>
        <end position="121"/>
    </location>
</feature>
<feature type="transmembrane region" description="Helical" evidence="1">
    <location>
        <begin position="9"/>
        <end position="32"/>
    </location>
</feature>
<dbReference type="NCBIfam" id="TIGR04086">
    <property type="entry name" value="TIGR04086_membr"/>
    <property type="match status" value="1"/>
</dbReference>
<protein>
    <submittedName>
        <fullName evidence="2">Membrane protein (TIGR04086 family)</fullName>
    </submittedName>
</protein>
<dbReference type="Proteomes" id="UP000823486">
    <property type="component" value="Unassembled WGS sequence"/>
</dbReference>
<proteinExistence type="predicted"/>
<keyword evidence="3" id="KW-1185">Reference proteome</keyword>
<sequence>MESRKMGSALLYGVSSIFILAIVSSFIFSILLRFTSLTESSLTYPIMIVSFISMFVGGFISGGKGKKQGWLLGGGTGLAYAAVVLLFQYLGHDSLFSIKQLVYYICFMLTSMMGAILGVNLSGGSD</sequence>
<keyword evidence="1" id="KW-0472">Membrane</keyword>
<feature type="transmembrane region" description="Helical" evidence="1">
    <location>
        <begin position="69"/>
        <end position="89"/>
    </location>
</feature>
<dbReference type="RefSeq" id="WP_338047188.1">
    <property type="nucleotide sequence ID" value="NZ_JAFBFI010000004.1"/>
</dbReference>
<evidence type="ECO:0000256" key="1">
    <source>
        <dbReference type="SAM" id="Phobius"/>
    </source>
</evidence>
<accession>A0ABS2QFG1</accession>
<evidence type="ECO:0000313" key="3">
    <source>
        <dbReference type="Proteomes" id="UP000823486"/>
    </source>
</evidence>
<keyword evidence="1" id="KW-1133">Transmembrane helix</keyword>
<name>A0ABS2QFG1_9BACI</name>
<dbReference type="Pfam" id="PF12670">
    <property type="entry name" value="DUF3792"/>
    <property type="match status" value="1"/>
</dbReference>
<dbReference type="InterPro" id="IPR023804">
    <property type="entry name" value="DUF3792_TM"/>
</dbReference>
<feature type="transmembrane region" description="Helical" evidence="1">
    <location>
        <begin position="44"/>
        <end position="62"/>
    </location>
</feature>
<keyword evidence="1" id="KW-0812">Transmembrane</keyword>
<reference evidence="2 3" key="1">
    <citation type="submission" date="2021-01" db="EMBL/GenBank/DDBJ databases">
        <title>Genomic Encyclopedia of Type Strains, Phase IV (KMG-IV): sequencing the most valuable type-strain genomes for metagenomic binning, comparative biology and taxonomic classification.</title>
        <authorList>
            <person name="Goeker M."/>
        </authorList>
    </citation>
    <scope>NUCLEOTIDE SEQUENCE [LARGE SCALE GENOMIC DNA]</scope>
    <source>
        <strain evidence="2 3">DSM 105482</strain>
    </source>
</reference>
<gene>
    <name evidence="2" type="ORF">JOC77_001302</name>
</gene>